<gene>
    <name evidence="1" type="ORF">SNE34_01440</name>
</gene>
<dbReference type="Proteomes" id="UP001355056">
    <property type="component" value="Unassembled WGS sequence"/>
</dbReference>
<dbReference type="EMBL" id="JAXGFP010000001">
    <property type="protein sequence ID" value="MEG3182679.1"/>
    <property type="molecule type" value="Genomic_DNA"/>
</dbReference>
<accession>A0ABU7YUC1</accession>
<evidence type="ECO:0000313" key="2">
    <source>
        <dbReference type="Proteomes" id="UP001355056"/>
    </source>
</evidence>
<evidence type="ECO:0000313" key="1">
    <source>
        <dbReference type="EMBL" id="MEG3182679.1"/>
    </source>
</evidence>
<reference evidence="1 2" key="1">
    <citation type="journal article" date="2016" name="Int. J. Syst. Evol. Microbiol.">
        <title>Lysobacter erysipheiresistens sp. nov., an antagonist of powdery mildew, isolated from tobacco-cultivated soil.</title>
        <authorList>
            <person name="Xie B."/>
            <person name="Li T."/>
            <person name="Lin X."/>
            <person name="Wang C.J."/>
            <person name="Chen Y.J."/>
            <person name="Liu W.J."/>
            <person name="Zhao Z.W."/>
        </authorList>
    </citation>
    <scope>NUCLEOTIDE SEQUENCE [LARGE SCALE GENOMIC DNA]</scope>
    <source>
        <strain evidence="1 2">RS-LYSO-3</strain>
    </source>
</reference>
<sequence>MTDPAVPMKPPMSPQEIADATFVTGWAALFLDGKTIEERAEFAKAGAALVKALRTADMMARARP</sequence>
<keyword evidence="2" id="KW-1185">Reference proteome</keyword>
<comment type="caution">
    <text evidence="1">The sequence shown here is derived from an EMBL/GenBank/DDBJ whole genome shotgun (WGS) entry which is preliminary data.</text>
</comment>
<protein>
    <submittedName>
        <fullName evidence="1">Uncharacterized protein</fullName>
    </submittedName>
</protein>
<dbReference type="RefSeq" id="WP_332614021.1">
    <property type="nucleotide sequence ID" value="NZ_JAXGFP010000001.1"/>
</dbReference>
<name>A0ABU7YUC1_9GAMM</name>
<proteinExistence type="predicted"/>
<organism evidence="1 2">
    <name type="scientific">Novilysobacter erysipheiresistens</name>
    <dbReference type="NCBI Taxonomy" id="1749332"/>
    <lineage>
        <taxon>Bacteria</taxon>
        <taxon>Pseudomonadati</taxon>
        <taxon>Pseudomonadota</taxon>
        <taxon>Gammaproteobacteria</taxon>
        <taxon>Lysobacterales</taxon>
        <taxon>Lysobacteraceae</taxon>
        <taxon>Novilysobacter</taxon>
    </lineage>
</organism>